<name>A0A0S4IKQ5_BODSA</name>
<gene>
    <name evidence="1" type="ORF">BSAL_51600</name>
</gene>
<sequence>MKSSCGRSACSMYLRATTIQSLTVELDAIMLMRAEDADGEWNQQCDDGLFWNSDGAAVGTELVEGHSDIIRTDALLERLKAQSYDRYASAEV</sequence>
<protein>
    <submittedName>
        <fullName evidence="1">Uncharacterized protein</fullName>
    </submittedName>
</protein>
<dbReference type="EMBL" id="CYKH01000066">
    <property type="protein sequence ID" value="CUE68223.1"/>
    <property type="molecule type" value="Genomic_DNA"/>
</dbReference>
<reference evidence="2" key="1">
    <citation type="submission" date="2015-09" db="EMBL/GenBank/DDBJ databases">
        <authorList>
            <consortium name="Pathogen Informatics"/>
        </authorList>
    </citation>
    <scope>NUCLEOTIDE SEQUENCE [LARGE SCALE GENOMIC DNA]</scope>
    <source>
        <strain evidence="2">Lake Konstanz</strain>
    </source>
</reference>
<dbReference type="VEuPathDB" id="TriTrypDB:BSAL_51600"/>
<keyword evidence="2" id="KW-1185">Reference proteome</keyword>
<dbReference type="AlphaFoldDB" id="A0A0S4IKQ5"/>
<dbReference type="Proteomes" id="UP000051952">
    <property type="component" value="Unassembled WGS sequence"/>
</dbReference>
<accession>A0A0S4IKQ5</accession>
<organism evidence="1 2">
    <name type="scientific">Bodo saltans</name>
    <name type="common">Flagellated protozoan</name>
    <dbReference type="NCBI Taxonomy" id="75058"/>
    <lineage>
        <taxon>Eukaryota</taxon>
        <taxon>Discoba</taxon>
        <taxon>Euglenozoa</taxon>
        <taxon>Kinetoplastea</taxon>
        <taxon>Metakinetoplastina</taxon>
        <taxon>Eubodonida</taxon>
        <taxon>Bodonidae</taxon>
        <taxon>Bodo</taxon>
    </lineage>
</organism>
<evidence type="ECO:0000313" key="2">
    <source>
        <dbReference type="Proteomes" id="UP000051952"/>
    </source>
</evidence>
<proteinExistence type="predicted"/>
<evidence type="ECO:0000313" key="1">
    <source>
        <dbReference type="EMBL" id="CUE68223.1"/>
    </source>
</evidence>